<keyword evidence="2" id="KW-1185">Reference proteome</keyword>
<accession>A0A2T7A938</accession>
<organism evidence="1 2">
    <name type="scientific">Tuber borchii</name>
    <name type="common">White truffle</name>
    <dbReference type="NCBI Taxonomy" id="42251"/>
    <lineage>
        <taxon>Eukaryota</taxon>
        <taxon>Fungi</taxon>
        <taxon>Dikarya</taxon>
        <taxon>Ascomycota</taxon>
        <taxon>Pezizomycotina</taxon>
        <taxon>Pezizomycetes</taxon>
        <taxon>Pezizales</taxon>
        <taxon>Tuberaceae</taxon>
        <taxon>Tuber</taxon>
    </lineage>
</organism>
<protein>
    <recommendedName>
        <fullName evidence="3">Fe2OG dioxygenase domain-containing protein</fullName>
    </recommendedName>
</protein>
<dbReference type="EMBL" id="NESQ01000002">
    <property type="protein sequence ID" value="PUU84257.1"/>
    <property type="molecule type" value="Genomic_DNA"/>
</dbReference>
<evidence type="ECO:0000313" key="2">
    <source>
        <dbReference type="Proteomes" id="UP000244722"/>
    </source>
</evidence>
<dbReference type="STRING" id="42251.A0A2T7A938"/>
<evidence type="ECO:0008006" key="3">
    <source>
        <dbReference type="Google" id="ProtNLM"/>
    </source>
</evidence>
<reference evidence="1 2" key="1">
    <citation type="submission" date="2017-04" db="EMBL/GenBank/DDBJ databases">
        <title>Draft genome sequence of Tuber borchii Vittad., a whitish edible truffle.</title>
        <authorList>
            <consortium name="DOE Joint Genome Institute"/>
            <person name="Murat C."/>
            <person name="Kuo A."/>
            <person name="Barry K.W."/>
            <person name="Clum A."/>
            <person name="Dockter R.B."/>
            <person name="Fauchery L."/>
            <person name="Iotti M."/>
            <person name="Kohler A."/>
            <person name="Labutti K."/>
            <person name="Lindquist E.A."/>
            <person name="Lipzen A."/>
            <person name="Ohm R.A."/>
            <person name="Wang M."/>
            <person name="Grigoriev I.V."/>
            <person name="Zambonelli A."/>
            <person name="Martin F.M."/>
        </authorList>
    </citation>
    <scope>NUCLEOTIDE SEQUENCE [LARGE SCALE GENOMIC DNA]</scope>
    <source>
        <strain evidence="1 2">Tbo3840</strain>
    </source>
</reference>
<dbReference type="PANTHER" id="PTHR41677">
    <property type="entry name" value="YALI0B19030P"/>
    <property type="match status" value="1"/>
</dbReference>
<proteinExistence type="predicted"/>
<comment type="caution">
    <text evidence="1">The sequence shown here is derived from an EMBL/GenBank/DDBJ whole genome shotgun (WGS) entry which is preliminary data.</text>
</comment>
<sequence>MKGPCIFSNHGSTRIYGGHEVLEAKFDAKKHLKISATPPTQFTFKDLSLSRPAGAASPVAGSAPFTLFSPAAIPLLRKTLLNPDYLDKTAAPFSNRNLMVRNTAAHSQFFKDIWTHPDVMRAVSLAAGVELEIVMETIEIGHANVQVNMQKYEGLERSEMLRRVAGELTSGKFGKVGSGTARVEVEKRSEEEISKEVCGDGGLIVPWHYDNYPFVCVAMLSDTTDMVGGETVIQRGDGTLFGISQPGTGSAAVLQGGSLKHLALMAKNSPDRITLVTSYRAKAVGLWDISFLTNVRPYADLSVLYPQWSAYRLRVLTENTTAMTRRLASSSVPQEELQTFLRKQQEYLTITTNQMVPESTVSATIAQVGIAKFYFVLEMYLSNSIFANAPSVCPQCGNVGKVDKQHLAECVRMREWRPEAGAWVVFEDTLKEMHAGNSMAMGKTTRPDLEEVAKAFQEDFEAGRRVSWGIADELARLGLTEYLLEYLSFFGIVFEK</sequence>
<dbReference type="OrthoDB" id="10256055at2759"/>
<dbReference type="AlphaFoldDB" id="A0A2T7A938"/>
<dbReference type="Proteomes" id="UP000244722">
    <property type="component" value="Unassembled WGS sequence"/>
</dbReference>
<evidence type="ECO:0000313" key="1">
    <source>
        <dbReference type="EMBL" id="PUU84257.1"/>
    </source>
</evidence>
<name>A0A2T7A938_TUBBO</name>
<dbReference type="PANTHER" id="PTHR41677:SF1">
    <property type="entry name" value="FE2OG DIOXYGENASE DOMAIN-CONTAINING PROTEIN"/>
    <property type="match status" value="1"/>
</dbReference>
<gene>
    <name evidence="1" type="ORF">B9Z19DRAFT_1070532</name>
</gene>